<dbReference type="GO" id="GO:0003677">
    <property type="term" value="F:DNA binding"/>
    <property type="evidence" value="ECO:0007669"/>
    <property type="project" value="InterPro"/>
</dbReference>
<evidence type="ECO:0000256" key="2">
    <source>
        <dbReference type="ARBA" id="ARBA00013308"/>
    </source>
</evidence>
<evidence type="ECO:0000256" key="6">
    <source>
        <dbReference type="ARBA" id="ARBA00022723"/>
    </source>
</evidence>
<evidence type="ECO:0000256" key="9">
    <source>
        <dbReference type="ARBA" id="ARBA00022840"/>
    </source>
</evidence>
<keyword evidence="9 14" id="KW-0067">ATP-binding</keyword>
<keyword evidence="10 14" id="KW-0460">Magnesium</keyword>
<accession>A0A510DWD2</accession>
<dbReference type="PROSITE" id="PS00697">
    <property type="entry name" value="DNA_LIGASE_A1"/>
    <property type="match status" value="1"/>
</dbReference>
<evidence type="ECO:0000256" key="12">
    <source>
        <dbReference type="ARBA" id="ARBA00023204"/>
    </source>
</evidence>
<feature type="binding site" evidence="14">
    <location>
        <position position="348"/>
    </location>
    <ligand>
        <name>ATP</name>
        <dbReference type="ChEBI" id="CHEBI:30616"/>
    </ligand>
</feature>
<evidence type="ECO:0000256" key="13">
    <source>
        <dbReference type="ARBA" id="ARBA00023306"/>
    </source>
</evidence>
<dbReference type="FunFam" id="2.40.50.140:FF:000062">
    <property type="entry name" value="DNA ligase"/>
    <property type="match status" value="1"/>
</dbReference>
<evidence type="ECO:0000256" key="11">
    <source>
        <dbReference type="ARBA" id="ARBA00023172"/>
    </source>
</evidence>
<dbReference type="CDD" id="cd07901">
    <property type="entry name" value="Adenylation_DNA_ligase_Arch_LigB"/>
    <property type="match status" value="1"/>
</dbReference>
<dbReference type="InterPro" id="IPR000977">
    <property type="entry name" value="DNA_ligase_ATP-dep"/>
</dbReference>
<proteinExistence type="inferred from homology"/>
<evidence type="ECO:0000256" key="4">
    <source>
        <dbReference type="ARBA" id="ARBA00022618"/>
    </source>
</evidence>
<feature type="active site" description="N6-AMP-lysine intermediate" evidence="14">
    <location>
        <position position="258"/>
    </location>
</feature>
<dbReference type="Proteomes" id="UP000322983">
    <property type="component" value="Chromosome"/>
</dbReference>
<protein>
    <recommendedName>
        <fullName evidence="2 14">DNA ligase</fullName>
        <ecNumber evidence="14">6.5.1.1</ecNumber>
    </recommendedName>
    <alternativeName>
        <fullName evidence="14">Polydeoxyribonucleotide synthase [ATP]</fullName>
    </alternativeName>
</protein>
<dbReference type="HAMAP" id="MF_00407">
    <property type="entry name" value="DNA_ligase"/>
    <property type="match status" value="1"/>
</dbReference>
<dbReference type="FunFam" id="3.30.470.30:FF:000012">
    <property type="entry name" value="Probable DNA ligase"/>
    <property type="match status" value="1"/>
</dbReference>
<dbReference type="FunFam" id="1.10.3260.10:FF:000007">
    <property type="entry name" value="DNA ligase"/>
    <property type="match status" value="1"/>
</dbReference>
<dbReference type="PROSITE" id="PS50160">
    <property type="entry name" value="DNA_LIGASE_A3"/>
    <property type="match status" value="1"/>
</dbReference>
<dbReference type="InterPro" id="IPR016059">
    <property type="entry name" value="DNA_ligase_ATP-dep_CS"/>
</dbReference>
<dbReference type="SUPFAM" id="SSF117018">
    <property type="entry name" value="ATP-dependent DNA ligase DNA-binding domain"/>
    <property type="match status" value="1"/>
</dbReference>
<dbReference type="Gene3D" id="1.10.3260.10">
    <property type="entry name" value="DNA ligase, ATP-dependent, N-terminal domain"/>
    <property type="match status" value="1"/>
</dbReference>
<dbReference type="EC" id="6.5.1.1" evidence="14"/>
<keyword evidence="19" id="KW-1185">Reference proteome</keyword>
<dbReference type="SUPFAM" id="SSF56091">
    <property type="entry name" value="DNA ligase/mRNA capping enzyme, catalytic domain"/>
    <property type="match status" value="1"/>
</dbReference>
<dbReference type="GO" id="GO:0006310">
    <property type="term" value="P:DNA recombination"/>
    <property type="evidence" value="ECO:0007669"/>
    <property type="project" value="UniProtKB-UniRule"/>
</dbReference>
<dbReference type="GO" id="GO:0006273">
    <property type="term" value="P:lagging strand elongation"/>
    <property type="evidence" value="ECO:0007669"/>
    <property type="project" value="TreeGrafter"/>
</dbReference>
<feature type="binding site" evidence="14">
    <location>
        <position position="425"/>
    </location>
    <ligand>
        <name>ATP</name>
        <dbReference type="ChEBI" id="CHEBI:30616"/>
    </ligand>
</feature>
<accession>A0A510E4B2</accession>
<evidence type="ECO:0000256" key="14">
    <source>
        <dbReference type="HAMAP-Rule" id="MF_00407"/>
    </source>
</evidence>
<dbReference type="CDD" id="cd07969">
    <property type="entry name" value="OBF_DNA_ligase_I"/>
    <property type="match status" value="1"/>
</dbReference>
<dbReference type="Gene3D" id="2.40.50.140">
    <property type="entry name" value="Nucleic acid-binding proteins"/>
    <property type="match status" value="1"/>
</dbReference>
<keyword evidence="7 14" id="KW-0547">Nucleotide-binding</keyword>
<evidence type="ECO:0000313" key="20">
    <source>
        <dbReference type="Proteomes" id="UP000325030"/>
    </source>
</evidence>
<feature type="binding site" evidence="14">
    <location>
        <position position="431"/>
    </location>
    <ligand>
        <name>ATP</name>
        <dbReference type="ChEBI" id="CHEBI:30616"/>
    </ligand>
</feature>
<dbReference type="EMBL" id="AP018929">
    <property type="protein sequence ID" value="BBG24541.1"/>
    <property type="molecule type" value="Genomic_DNA"/>
</dbReference>
<dbReference type="GO" id="GO:0071897">
    <property type="term" value="P:DNA biosynthetic process"/>
    <property type="evidence" value="ECO:0007669"/>
    <property type="project" value="InterPro"/>
</dbReference>
<dbReference type="PROSITE" id="PS00333">
    <property type="entry name" value="DNA_LIGASE_A2"/>
    <property type="match status" value="1"/>
</dbReference>
<dbReference type="GO" id="GO:0046872">
    <property type="term" value="F:metal ion binding"/>
    <property type="evidence" value="ECO:0007669"/>
    <property type="project" value="UniProtKB-KW"/>
</dbReference>
<feature type="binding site" evidence="14">
    <location>
        <position position="308"/>
    </location>
    <ligand>
        <name>ATP</name>
        <dbReference type="ChEBI" id="CHEBI:30616"/>
    </ligand>
</feature>
<dbReference type="AlphaFoldDB" id="A0A510DWD2"/>
<evidence type="ECO:0000256" key="15">
    <source>
        <dbReference type="RuleBase" id="RU004196"/>
    </source>
</evidence>
<dbReference type="GO" id="GO:0003910">
    <property type="term" value="F:DNA ligase (ATP) activity"/>
    <property type="evidence" value="ECO:0007669"/>
    <property type="project" value="UniProtKB-UniRule"/>
</dbReference>
<keyword evidence="3 14" id="KW-0436">Ligase</keyword>
<dbReference type="EMBL" id="AP018930">
    <property type="protein sequence ID" value="BBG27329.1"/>
    <property type="molecule type" value="Genomic_DNA"/>
</dbReference>
<dbReference type="InterPro" id="IPR022865">
    <property type="entry name" value="DNA_ligae_ATP-dep_bac/arc"/>
</dbReference>
<feature type="binding site" evidence="14">
    <location>
        <position position="278"/>
    </location>
    <ligand>
        <name>ATP</name>
        <dbReference type="ChEBI" id="CHEBI:30616"/>
    </ligand>
</feature>
<evidence type="ECO:0000256" key="1">
    <source>
        <dbReference type="ARBA" id="ARBA00007572"/>
    </source>
</evidence>
<dbReference type="OrthoDB" id="31274at2157"/>
<evidence type="ECO:0000256" key="10">
    <source>
        <dbReference type="ARBA" id="ARBA00022842"/>
    </source>
</evidence>
<keyword evidence="11 14" id="KW-0233">DNA recombination</keyword>
<keyword evidence="4 14" id="KW-0132">Cell division</keyword>
<dbReference type="InterPro" id="IPR036599">
    <property type="entry name" value="DNA_ligase_N_sf"/>
</dbReference>
<keyword evidence="12 14" id="KW-0234">DNA repair</keyword>
<dbReference type="InterPro" id="IPR012308">
    <property type="entry name" value="DNA_ligase_ATP-dep_N"/>
</dbReference>
<evidence type="ECO:0000259" key="16">
    <source>
        <dbReference type="PROSITE" id="PS50160"/>
    </source>
</evidence>
<dbReference type="PANTHER" id="PTHR45674:SF4">
    <property type="entry name" value="DNA LIGASE 1"/>
    <property type="match status" value="1"/>
</dbReference>
<evidence type="ECO:0000313" key="19">
    <source>
        <dbReference type="Proteomes" id="UP000322983"/>
    </source>
</evidence>
<evidence type="ECO:0000256" key="7">
    <source>
        <dbReference type="ARBA" id="ARBA00022741"/>
    </source>
</evidence>
<dbReference type="KEGG" id="step:IC006_1866"/>
<dbReference type="Pfam" id="PF04679">
    <property type="entry name" value="DNA_ligase_A_C"/>
    <property type="match status" value="1"/>
</dbReference>
<dbReference type="InterPro" id="IPR012310">
    <property type="entry name" value="DNA_ligase_ATP-dep_cent"/>
</dbReference>
<comment type="cofactor">
    <cofactor evidence="14">
        <name>Mg(2+)</name>
        <dbReference type="ChEBI" id="CHEBI:18420"/>
    </cofactor>
</comment>
<dbReference type="Proteomes" id="UP000325030">
    <property type="component" value="Chromosome"/>
</dbReference>
<dbReference type="InterPro" id="IPR012340">
    <property type="entry name" value="NA-bd_OB-fold"/>
</dbReference>
<dbReference type="Pfam" id="PF01068">
    <property type="entry name" value="DNA_ligase_A_M"/>
    <property type="match status" value="1"/>
</dbReference>
<reference evidence="17 19" key="2">
    <citation type="journal article" date="2020" name="Int. J. Syst. Evol. Microbiol.">
        <title>Sulfuracidifex tepidarius gen. nov., sp. nov. and transfer of Sulfolobus metallicus Huber and Stetter 1992 to the genus Sulfuracidifex as Sulfuracidifex metallicus comb. nov.</title>
        <authorList>
            <person name="Itoh T."/>
            <person name="Miura T."/>
            <person name="Sakai H.D."/>
            <person name="Kato S."/>
            <person name="Ohkuma M."/>
            <person name="Takashina T."/>
        </authorList>
    </citation>
    <scope>NUCLEOTIDE SEQUENCE [LARGE SCALE GENOMIC DNA]</scope>
    <source>
        <strain evidence="17 19">IC-006</strain>
        <strain evidence="18">IC-007</strain>
    </source>
</reference>
<dbReference type="SUPFAM" id="SSF50249">
    <property type="entry name" value="Nucleic acid-binding proteins"/>
    <property type="match status" value="1"/>
</dbReference>
<dbReference type="PANTHER" id="PTHR45674">
    <property type="entry name" value="DNA LIGASE 1/3 FAMILY MEMBER"/>
    <property type="match status" value="1"/>
</dbReference>
<keyword evidence="6 14" id="KW-0479">Metal-binding</keyword>
<dbReference type="Pfam" id="PF04675">
    <property type="entry name" value="DNA_ligase_A_N"/>
    <property type="match status" value="1"/>
</dbReference>
<comment type="function">
    <text evidence="14">DNA ligase that seals nicks in double-stranded DNA during DNA replication, DNA recombination and DNA repair.</text>
</comment>
<evidence type="ECO:0000313" key="17">
    <source>
        <dbReference type="EMBL" id="BBG24541.1"/>
    </source>
</evidence>
<dbReference type="GeneID" id="41718209"/>
<dbReference type="GO" id="GO:0006281">
    <property type="term" value="P:DNA repair"/>
    <property type="evidence" value="ECO:0007669"/>
    <property type="project" value="UniProtKB-UniRule"/>
</dbReference>
<evidence type="ECO:0000256" key="5">
    <source>
        <dbReference type="ARBA" id="ARBA00022705"/>
    </source>
</evidence>
<dbReference type="Gene3D" id="3.30.470.30">
    <property type="entry name" value="DNA ligase/mRNA capping enzyme"/>
    <property type="match status" value="1"/>
</dbReference>
<dbReference type="RefSeq" id="WP_054844853.1">
    <property type="nucleotide sequence ID" value="NZ_AP018929.1"/>
</dbReference>
<evidence type="ECO:0000256" key="8">
    <source>
        <dbReference type="ARBA" id="ARBA00022763"/>
    </source>
</evidence>
<sequence>MNFKLIAEYFDKLEKISSRIQLTTQLAELFKSSDPTIIDKVVYLVQGKLGPDFADIPELGIGEKFLIKACSLSTRVPENEVEELGKKTGDLGQVIFDLKNKEDKNDILSFLGVEKSAKALTVIEVYDTLLKIAMQTGEKSRDMKIGLLAGLLRKATPLEAKFIIRFVEGRLRVGIGDSTIIDALSEAFNGKAELIERAYNLRADLGEIAKIVAEKGDAELSNIKPKIGIPIRPMLGERLQDPAEILNKLGGKALADYKYDGERAQIHKEKDEVKIFSRRMEDITSQYPDVVNMVRSYLTLDNTIVEGEIVAVDKISGEIRPFQELMHRRRKNDIDAAMKEYPVNLFLFDLMFASGEDYTNKPLLERRKLLESSIKNNTDVKIAKYIITDNVDEIRKFFLQAISDGAEGLMLKSIADSSIYQAGARGWLWIKFKKDYQSEMADTVDLVIVGGFYGKGKRGGKLSSLLLASYNPETESFDSVCKVASGFTDEELDMIQGKLGEIKRNSKHPRVNSKLEADVWVEPVYVIEVIGAEITLSPLHTCCFNKFQSDAGLSIRFPRFIRWREDKSPEDATTPQEIMEMYKSQTKRLTQVP</sequence>
<keyword evidence="5 14" id="KW-0235">DNA replication</keyword>
<feature type="domain" description="ATP-dependent DNA ligase family profile" evidence="16">
    <location>
        <begin position="336"/>
        <end position="471"/>
    </location>
</feature>
<evidence type="ECO:0000313" key="18">
    <source>
        <dbReference type="EMBL" id="BBG27329.1"/>
    </source>
</evidence>
<dbReference type="InterPro" id="IPR050191">
    <property type="entry name" value="ATP-dep_DNA_ligase"/>
</dbReference>
<gene>
    <name evidence="14" type="primary">lig</name>
    <name evidence="17" type="ORF">IC006_1866</name>
    <name evidence="18" type="ORF">IC007_1874</name>
</gene>
<dbReference type="NCBIfam" id="TIGR00574">
    <property type="entry name" value="dnl1"/>
    <property type="match status" value="1"/>
</dbReference>
<feature type="binding site" evidence="14">
    <location>
        <position position="256"/>
    </location>
    <ligand>
        <name>ATP</name>
        <dbReference type="ChEBI" id="CHEBI:30616"/>
    </ligand>
</feature>
<feature type="binding site" evidence="14">
    <location>
        <position position="263"/>
    </location>
    <ligand>
        <name>ATP</name>
        <dbReference type="ChEBI" id="CHEBI:30616"/>
    </ligand>
</feature>
<organism evidence="17 19">
    <name type="scientific">Sulfuracidifex tepidarius</name>
    <dbReference type="NCBI Taxonomy" id="1294262"/>
    <lineage>
        <taxon>Archaea</taxon>
        <taxon>Thermoproteota</taxon>
        <taxon>Thermoprotei</taxon>
        <taxon>Sulfolobales</taxon>
        <taxon>Sulfolobaceae</taxon>
        <taxon>Sulfuracidifex</taxon>
    </lineage>
</organism>
<comment type="similarity">
    <text evidence="1 14 15">Belongs to the ATP-dependent DNA ligase family.</text>
</comment>
<keyword evidence="13 14" id="KW-0131">Cell cycle</keyword>
<name>A0A510DWD2_9CREN</name>
<dbReference type="InterPro" id="IPR012309">
    <property type="entry name" value="DNA_ligase_ATP-dep_C"/>
</dbReference>
<keyword evidence="8 14" id="KW-0227">DNA damage</keyword>
<reference evidence="20" key="1">
    <citation type="submission" date="2018-09" db="EMBL/GenBank/DDBJ databases">
        <title>Complete Genome Sequencing of Sulfolobus sp. JCM 16834.</title>
        <authorList>
            <person name="Kato S."/>
            <person name="Itoh T."/>
            <person name="Ohkuma M."/>
        </authorList>
    </citation>
    <scope>NUCLEOTIDE SEQUENCE [LARGE SCALE GENOMIC DNA]</scope>
    <source>
        <strain evidence="20">IC-007</strain>
    </source>
</reference>
<comment type="catalytic activity">
    <reaction evidence="14">
        <text>ATP + (deoxyribonucleotide)n-3'-hydroxyl + 5'-phospho-(deoxyribonucleotide)m = (deoxyribonucleotide)n+m + AMP + diphosphate.</text>
        <dbReference type="EC" id="6.5.1.1"/>
    </reaction>
</comment>
<dbReference type="GO" id="GO:0005524">
    <property type="term" value="F:ATP binding"/>
    <property type="evidence" value="ECO:0007669"/>
    <property type="project" value="UniProtKB-UniRule"/>
</dbReference>
<dbReference type="STRING" id="1294262.GCA_001316085_00138"/>
<dbReference type="GO" id="GO:0051301">
    <property type="term" value="P:cell division"/>
    <property type="evidence" value="ECO:0007669"/>
    <property type="project" value="UniProtKB-KW"/>
</dbReference>
<evidence type="ECO:0000256" key="3">
    <source>
        <dbReference type="ARBA" id="ARBA00022598"/>
    </source>
</evidence>